<proteinExistence type="predicted"/>
<comment type="caution">
    <text evidence="1">The sequence shown here is derived from an EMBL/GenBank/DDBJ whole genome shotgun (WGS) entry which is preliminary data.</text>
</comment>
<keyword evidence="2" id="KW-1185">Reference proteome</keyword>
<reference evidence="1 2" key="1">
    <citation type="submission" date="2023-03" db="EMBL/GenBank/DDBJ databases">
        <title>WGS of Gossypium arboreum.</title>
        <authorList>
            <person name="Yu D."/>
        </authorList>
    </citation>
    <scope>NUCLEOTIDE SEQUENCE [LARGE SCALE GENOMIC DNA]</scope>
    <source>
        <tissue evidence="1">Leaf</tissue>
    </source>
</reference>
<dbReference type="Proteomes" id="UP001358586">
    <property type="component" value="Chromosome 3"/>
</dbReference>
<gene>
    <name evidence="1" type="ORF">PVK06_009266</name>
</gene>
<evidence type="ECO:0000313" key="1">
    <source>
        <dbReference type="EMBL" id="KAK5840369.1"/>
    </source>
</evidence>
<protein>
    <submittedName>
        <fullName evidence="1">Uncharacterized protein</fullName>
    </submittedName>
</protein>
<sequence>MFHSGLYARPRGLLFASSLGKCKLRLRPSLGSCQLSLRARSAGSLYYPLTVRITLNRLVGPIRVAGVIEDFEVSIPETVKGRMRDARSSSCHKMPLLTQFTSILHNLLTEATTISLGLNENVGGAEAPYKELATLHVRDRKQFLKLRRENEVLYN</sequence>
<dbReference type="EMBL" id="JARKNE010000003">
    <property type="protein sequence ID" value="KAK5840369.1"/>
    <property type="molecule type" value="Genomic_DNA"/>
</dbReference>
<organism evidence="1 2">
    <name type="scientific">Gossypium arboreum</name>
    <name type="common">Tree cotton</name>
    <name type="synonym">Gossypium nanking</name>
    <dbReference type="NCBI Taxonomy" id="29729"/>
    <lineage>
        <taxon>Eukaryota</taxon>
        <taxon>Viridiplantae</taxon>
        <taxon>Streptophyta</taxon>
        <taxon>Embryophyta</taxon>
        <taxon>Tracheophyta</taxon>
        <taxon>Spermatophyta</taxon>
        <taxon>Magnoliopsida</taxon>
        <taxon>eudicotyledons</taxon>
        <taxon>Gunneridae</taxon>
        <taxon>Pentapetalae</taxon>
        <taxon>rosids</taxon>
        <taxon>malvids</taxon>
        <taxon>Malvales</taxon>
        <taxon>Malvaceae</taxon>
        <taxon>Malvoideae</taxon>
        <taxon>Gossypium</taxon>
    </lineage>
</organism>
<evidence type="ECO:0000313" key="2">
    <source>
        <dbReference type="Proteomes" id="UP001358586"/>
    </source>
</evidence>
<name>A0ABR0QM27_GOSAR</name>
<accession>A0ABR0QM27</accession>